<evidence type="ECO:0000256" key="2">
    <source>
        <dbReference type="SAM" id="SignalP"/>
    </source>
</evidence>
<dbReference type="Proteomes" id="UP000828390">
    <property type="component" value="Unassembled WGS sequence"/>
</dbReference>
<evidence type="ECO:0000313" key="4">
    <source>
        <dbReference type="Proteomes" id="UP000828390"/>
    </source>
</evidence>
<protein>
    <recommendedName>
        <fullName evidence="5">Secreted protein</fullName>
    </recommendedName>
</protein>
<keyword evidence="4" id="KW-1185">Reference proteome</keyword>
<reference evidence="3" key="2">
    <citation type="submission" date="2020-11" db="EMBL/GenBank/DDBJ databases">
        <authorList>
            <person name="McCartney M.A."/>
            <person name="Auch B."/>
            <person name="Kono T."/>
            <person name="Mallez S."/>
            <person name="Becker A."/>
            <person name="Gohl D.M."/>
            <person name="Silverstein K.A.T."/>
            <person name="Koren S."/>
            <person name="Bechman K.B."/>
            <person name="Herman A."/>
            <person name="Abrahante J.E."/>
            <person name="Garbe J."/>
        </authorList>
    </citation>
    <scope>NUCLEOTIDE SEQUENCE</scope>
    <source>
        <strain evidence="3">Duluth1</strain>
        <tissue evidence="3">Whole animal</tissue>
    </source>
</reference>
<dbReference type="AlphaFoldDB" id="A0A9D4LTV3"/>
<dbReference type="EMBL" id="JAIWYP010000002">
    <property type="protein sequence ID" value="KAH3864608.1"/>
    <property type="molecule type" value="Genomic_DNA"/>
</dbReference>
<sequence length="89" mass="9383">MCIDLSFIFSLLQILHLIPLGSVFSSSSSSRYTSSSSANSSSSSPSLQAAATLTSSPSLTLPESPRNETCYCEQTNEPRSDKTGLTACV</sequence>
<feature type="signal peptide" evidence="2">
    <location>
        <begin position="1"/>
        <end position="25"/>
    </location>
</feature>
<evidence type="ECO:0008006" key="5">
    <source>
        <dbReference type="Google" id="ProtNLM"/>
    </source>
</evidence>
<evidence type="ECO:0000313" key="3">
    <source>
        <dbReference type="EMBL" id="KAH3864608.1"/>
    </source>
</evidence>
<organism evidence="3 4">
    <name type="scientific">Dreissena polymorpha</name>
    <name type="common">Zebra mussel</name>
    <name type="synonym">Mytilus polymorpha</name>
    <dbReference type="NCBI Taxonomy" id="45954"/>
    <lineage>
        <taxon>Eukaryota</taxon>
        <taxon>Metazoa</taxon>
        <taxon>Spiralia</taxon>
        <taxon>Lophotrochozoa</taxon>
        <taxon>Mollusca</taxon>
        <taxon>Bivalvia</taxon>
        <taxon>Autobranchia</taxon>
        <taxon>Heteroconchia</taxon>
        <taxon>Euheterodonta</taxon>
        <taxon>Imparidentia</taxon>
        <taxon>Neoheterodontei</taxon>
        <taxon>Myida</taxon>
        <taxon>Dreissenoidea</taxon>
        <taxon>Dreissenidae</taxon>
        <taxon>Dreissena</taxon>
    </lineage>
</organism>
<gene>
    <name evidence="3" type="ORF">DPMN_027630</name>
</gene>
<proteinExistence type="predicted"/>
<keyword evidence="2" id="KW-0732">Signal</keyword>
<feature type="region of interest" description="Disordered" evidence="1">
    <location>
        <begin position="24"/>
        <end position="89"/>
    </location>
</feature>
<reference evidence="3" key="1">
    <citation type="journal article" date="2019" name="bioRxiv">
        <title>The Genome of the Zebra Mussel, Dreissena polymorpha: A Resource for Invasive Species Research.</title>
        <authorList>
            <person name="McCartney M.A."/>
            <person name="Auch B."/>
            <person name="Kono T."/>
            <person name="Mallez S."/>
            <person name="Zhang Y."/>
            <person name="Obille A."/>
            <person name="Becker A."/>
            <person name="Abrahante J.E."/>
            <person name="Garbe J."/>
            <person name="Badalamenti J.P."/>
            <person name="Herman A."/>
            <person name="Mangelson H."/>
            <person name="Liachko I."/>
            <person name="Sullivan S."/>
            <person name="Sone E.D."/>
            <person name="Koren S."/>
            <person name="Silverstein K.A.T."/>
            <person name="Beckman K.B."/>
            <person name="Gohl D.M."/>
        </authorList>
    </citation>
    <scope>NUCLEOTIDE SEQUENCE</scope>
    <source>
        <strain evidence="3">Duluth1</strain>
        <tissue evidence="3">Whole animal</tissue>
    </source>
</reference>
<evidence type="ECO:0000256" key="1">
    <source>
        <dbReference type="SAM" id="MobiDB-lite"/>
    </source>
</evidence>
<feature type="chain" id="PRO_5039110385" description="Secreted protein" evidence="2">
    <location>
        <begin position="26"/>
        <end position="89"/>
    </location>
</feature>
<comment type="caution">
    <text evidence="3">The sequence shown here is derived from an EMBL/GenBank/DDBJ whole genome shotgun (WGS) entry which is preliminary data.</text>
</comment>
<accession>A0A9D4LTV3</accession>
<name>A0A9D4LTV3_DREPO</name>
<feature type="compositionally biased region" description="Low complexity" evidence="1">
    <location>
        <begin position="25"/>
        <end position="64"/>
    </location>
</feature>